<protein>
    <submittedName>
        <fullName evidence="2">Uncharacterized protein</fullName>
    </submittedName>
</protein>
<evidence type="ECO:0000313" key="3">
    <source>
        <dbReference type="Proteomes" id="UP000663873"/>
    </source>
</evidence>
<evidence type="ECO:0000256" key="1">
    <source>
        <dbReference type="SAM" id="MobiDB-lite"/>
    </source>
</evidence>
<dbReference type="AlphaFoldDB" id="A0A821V568"/>
<name>A0A821V568_9BILA</name>
<dbReference type="Proteomes" id="UP000663873">
    <property type="component" value="Unassembled WGS sequence"/>
</dbReference>
<accession>A0A821V568</accession>
<feature type="region of interest" description="Disordered" evidence="1">
    <location>
        <begin position="36"/>
        <end position="57"/>
    </location>
</feature>
<dbReference type="EMBL" id="CAJOBP010076517">
    <property type="protein sequence ID" value="CAF4900246.1"/>
    <property type="molecule type" value="Genomic_DNA"/>
</dbReference>
<keyword evidence="3" id="KW-1185">Reference proteome</keyword>
<sequence length="57" mass="6031">DKMSSFNETFTSLFSFGCPLSLNSTLRDACSASTISSSTLSSISMKSSSPSSSPMFF</sequence>
<comment type="caution">
    <text evidence="2">The sequence shown here is derived from an EMBL/GenBank/DDBJ whole genome shotgun (WGS) entry which is preliminary data.</text>
</comment>
<reference evidence="2" key="1">
    <citation type="submission" date="2021-02" db="EMBL/GenBank/DDBJ databases">
        <authorList>
            <person name="Nowell W R."/>
        </authorList>
    </citation>
    <scope>NUCLEOTIDE SEQUENCE</scope>
</reference>
<proteinExistence type="predicted"/>
<evidence type="ECO:0000313" key="2">
    <source>
        <dbReference type="EMBL" id="CAF4900246.1"/>
    </source>
</evidence>
<gene>
    <name evidence="2" type="ORF">UJA718_LOCUS45486</name>
</gene>
<feature type="non-terminal residue" evidence="2">
    <location>
        <position position="1"/>
    </location>
</feature>
<organism evidence="2 3">
    <name type="scientific">Rotaria socialis</name>
    <dbReference type="NCBI Taxonomy" id="392032"/>
    <lineage>
        <taxon>Eukaryota</taxon>
        <taxon>Metazoa</taxon>
        <taxon>Spiralia</taxon>
        <taxon>Gnathifera</taxon>
        <taxon>Rotifera</taxon>
        <taxon>Eurotatoria</taxon>
        <taxon>Bdelloidea</taxon>
        <taxon>Philodinida</taxon>
        <taxon>Philodinidae</taxon>
        <taxon>Rotaria</taxon>
    </lineage>
</organism>